<sequence>MGLFGDEVPQTAENFRALCTGEKGFGYKGSTFHHVIKEFMIQGGDFDKRNSPMWVLEFLVWPMRDLTPMEASFSCAQSRRHGCTKRQVLFGQETDRGDCPRKKVVISDCGLLNGMSYILPLYGLYCGVRNGSGEGEGGGVAKRFMESTFVDGKAMVCEGCSGPAKQVSAPSAQVEWEAGTDGEQGEWQFRLQGEQVDSYPFLSTVVTSDSSGGGLDRGGGSPYEEP</sequence>
<feature type="compositionally biased region" description="Gly residues" evidence="5">
    <location>
        <begin position="211"/>
        <end position="226"/>
    </location>
</feature>
<dbReference type="SUPFAM" id="SSF50891">
    <property type="entry name" value="Cyclophilin-like"/>
    <property type="match status" value="1"/>
</dbReference>
<comment type="caution">
    <text evidence="7">The sequence shown here is derived from an EMBL/GenBank/DDBJ whole genome shotgun (WGS) entry which is preliminary data.</text>
</comment>
<dbReference type="GO" id="GO:0003755">
    <property type="term" value="F:peptidyl-prolyl cis-trans isomerase activity"/>
    <property type="evidence" value="ECO:0007669"/>
    <property type="project" value="UniProtKB-UniRule"/>
</dbReference>
<reference evidence="7" key="1">
    <citation type="journal article" date="2023" name="Nat. Commun.">
        <title>Diploid and tetraploid genomes of Acorus and the evolution of monocots.</title>
        <authorList>
            <person name="Ma L."/>
            <person name="Liu K.W."/>
            <person name="Li Z."/>
            <person name="Hsiao Y.Y."/>
            <person name="Qi Y."/>
            <person name="Fu T."/>
            <person name="Tang G.D."/>
            <person name="Zhang D."/>
            <person name="Sun W.H."/>
            <person name="Liu D.K."/>
            <person name="Li Y."/>
            <person name="Chen G.Z."/>
            <person name="Liu X.D."/>
            <person name="Liao X.Y."/>
            <person name="Jiang Y.T."/>
            <person name="Yu X."/>
            <person name="Hao Y."/>
            <person name="Huang J."/>
            <person name="Zhao X.W."/>
            <person name="Ke S."/>
            <person name="Chen Y.Y."/>
            <person name="Wu W.L."/>
            <person name="Hsu J.L."/>
            <person name="Lin Y.F."/>
            <person name="Huang M.D."/>
            <person name="Li C.Y."/>
            <person name="Huang L."/>
            <person name="Wang Z.W."/>
            <person name="Zhao X."/>
            <person name="Zhong W.Y."/>
            <person name="Peng D.H."/>
            <person name="Ahmad S."/>
            <person name="Lan S."/>
            <person name="Zhang J.S."/>
            <person name="Tsai W.C."/>
            <person name="Van de Peer Y."/>
            <person name="Liu Z.J."/>
        </authorList>
    </citation>
    <scope>NUCLEOTIDE SEQUENCE</scope>
    <source>
        <strain evidence="7">CP</strain>
    </source>
</reference>
<evidence type="ECO:0000256" key="5">
    <source>
        <dbReference type="SAM" id="MobiDB-lite"/>
    </source>
</evidence>
<dbReference type="PRINTS" id="PR00153">
    <property type="entry name" value="CSAPPISMRASE"/>
</dbReference>
<dbReference type="EC" id="5.2.1.8" evidence="4"/>
<dbReference type="GO" id="GO:0006457">
    <property type="term" value="P:protein folding"/>
    <property type="evidence" value="ECO:0007669"/>
    <property type="project" value="InterPro"/>
</dbReference>
<comment type="similarity">
    <text evidence="1 4">Belongs to the cyclophilin-type PPIase family.</text>
</comment>
<dbReference type="PROSITE" id="PS50072">
    <property type="entry name" value="CSA_PPIASE_2"/>
    <property type="match status" value="1"/>
</dbReference>
<dbReference type="InterPro" id="IPR020892">
    <property type="entry name" value="Cyclophilin-type_PPIase_CS"/>
</dbReference>
<dbReference type="EMBL" id="JAUJYO010000010">
    <property type="protein sequence ID" value="KAK1305720.1"/>
    <property type="molecule type" value="Genomic_DNA"/>
</dbReference>
<evidence type="ECO:0000256" key="4">
    <source>
        <dbReference type="RuleBase" id="RU363019"/>
    </source>
</evidence>
<evidence type="ECO:0000256" key="3">
    <source>
        <dbReference type="ARBA" id="ARBA00023235"/>
    </source>
</evidence>
<accession>A0AAV9DX16</accession>
<evidence type="ECO:0000259" key="6">
    <source>
        <dbReference type="PROSITE" id="PS50072"/>
    </source>
</evidence>
<reference evidence="7" key="2">
    <citation type="submission" date="2023-06" db="EMBL/GenBank/DDBJ databases">
        <authorList>
            <person name="Ma L."/>
            <person name="Liu K.-W."/>
            <person name="Li Z."/>
            <person name="Hsiao Y.-Y."/>
            <person name="Qi Y."/>
            <person name="Fu T."/>
            <person name="Tang G."/>
            <person name="Zhang D."/>
            <person name="Sun W.-H."/>
            <person name="Liu D.-K."/>
            <person name="Li Y."/>
            <person name="Chen G.-Z."/>
            <person name="Liu X.-D."/>
            <person name="Liao X.-Y."/>
            <person name="Jiang Y.-T."/>
            <person name="Yu X."/>
            <person name="Hao Y."/>
            <person name="Huang J."/>
            <person name="Zhao X.-W."/>
            <person name="Ke S."/>
            <person name="Chen Y.-Y."/>
            <person name="Wu W.-L."/>
            <person name="Hsu J.-L."/>
            <person name="Lin Y.-F."/>
            <person name="Huang M.-D."/>
            <person name="Li C.-Y."/>
            <person name="Huang L."/>
            <person name="Wang Z.-W."/>
            <person name="Zhao X."/>
            <person name="Zhong W.-Y."/>
            <person name="Peng D.-H."/>
            <person name="Ahmad S."/>
            <person name="Lan S."/>
            <person name="Zhang J.-S."/>
            <person name="Tsai W.-C."/>
            <person name="Van De Peer Y."/>
            <person name="Liu Z.-J."/>
        </authorList>
    </citation>
    <scope>NUCLEOTIDE SEQUENCE</scope>
    <source>
        <strain evidence="7">CP</strain>
        <tissue evidence="7">Leaves</tissue>
    </source>
</reference>
<keyword evidence="2 4" id="KW-0697">Rotamase</keyword>
<dbReference type="InterPro" id="IPR002130">
    <property type="entry name" value="Cyclophilin-type_PPIase_dom"/>
</dbReference>
<name>A0AAV9DX16_ACOCL</name>
<dbReference type="Pfam" id="PF00160">
    <property type="entry name" value="Pro_isomerase"/>
    <property type="match status" value="1"/>
</dbReference>
<evidence type="ECO:0000313" key="7">
    <source>
        <dbReference type="EMBL" id="KAK1305720.1"/>
    </source>
</evidence>
<feature type="region of interest" description="Disordered" evidence="5">
    <location>
        <begin position="205"/>
        <end position="226"/>
    </location>
</feature>
<keyword evidence="3 4" id="KW-0413">Isomerase</keyword>
<dbReference type="PANTHER" id="PTHR11071">
    <property type="entry name" value="PEPTIDYL-PROLYL CIS-TRANS ISOMERASE"/>
    <property type="match status" value="1"/>
</dbReference>
<evidence type="ECO:0000256" key="2">
    <source>
        <dbReference type="ARBA" id="ARBA00023110"/>
    </source>
</evidence>
<dbReference type="AlphaFoldDB" id="A0AAV9DX16"/>
<feature type="domain" description="PPIase cyclophilin-type" evidence="6">
    <location>
        <begin position="1"/>
        <end position="174"/>
    </location>
</feature>
<dbReference type="Proteomes" id="UP001180020">
    <property type="component" value="Unassembled WGS sequence"/>
</dbReference>
<dbReference type="GO" id="GO:0016018">
    <property type="term" value="F:cyclosporin A binding"/>
    <property type="evidence" value="ECO:0007669"/>
    <property type="project" value="TreeGrafter"/>
</dbReference>
<protein>
    <recommendedName>
        <fullName evidence="4">Peptidyl-prolyl cis-trans isomerase</fullName>
        <shortName evidence="4">PPIase</shortName>
        <ecNumber evidence="4">5.2.1.8</ecNumber>
    </recommendedName>
</protein>
<keyword evidence="8" id="KW-1185">Reference proteome</keyword>
<comment type="function">
    <text evidence="4">PPIases accelerate the folding of proteins. It catalyzes the cis-trans isomerization of proline imidic peptide bonds in oligopeptides.</text>
</comment>
<gene>
    <name evidence="7" type="ORF">QJS10_CPA10g01641</name>
</gene>
<proteinExistence type="inferred from homology"/>
<evidence type="ECO:0000256" key="1">
    <source>
        <dbReference type="ARBA" id="ARBA00007365"/>
    </source>
</evidence>
<dbReference type="PANTHER" id="PTHR11071:SF561">
    <property type="entry name" value="PEPTIDYL-PROLYL CIS-TRANS ISOMERASE D-RELATED"/>
    <property type="match status" value="1"/>
</dbReference>
<evidence type="ECO:0000313" key="8">
    <source>
        <dbReference type="Proteomes" id="UP001180020"/>
    </source>
</evidence>
<dbReference type="PROSITE" id="PS00170">
    <property type="entry name" value="CSA_PPIASE_1"/>
    <property type="match status" value="1"/>
</dbReference>
<comment type="catalytic activity">
    <reaction evidence="4">
        <text>[protein]-peptidylproline (omega=180) = [protein]-peptidylproline (omega=0)</text>
        <dbReference type="Rhea" id="RHEA:16237"/>
        <dbReference type="Rhea" id="RHEA-COMP:10747"/>
        <dbReference type="Rhea" id="RHEA-COMP:10748"/>
        <dbReference type="ChEBI" id="CHEBI:83833"/>
        <dbReference type="ChEBI" id="CHEBI:83834"/>
        <dbReference type="EC" id="5.2.1.8"/>
    </reaction>
</comment>
<dbReference type="InterPro" id="IPR029000">
    <property type="entry name" value="Cyclophilin-like_dom_sf"/>
</dbReference>
<dbReference type="Gene3D" id="2.40.100.10">
    <property type="entry name" value="Cyclophilin-like"/>
    <property type="match status" value="1"/>
</dbReference>
<organism evidence="7 8">
    <name type="scientific">Acorus calamus</name>
    <name type="common">Sweet flag</name>
    <dbReference type="NCBI Taxonomy" id="4465"/>
    <lineage>
        <taxon>Eukaryota</taxon>
        <taxon>Viridiplantae</taxon>
        <taxon>Streptophyta</taxon>
        <taxon>Embryophyta</taxon>
        <taxon>Tracheophyta</taxon>
        <taxon>Spermatophyta</taxon>
        <taxon>Magnoliopsida</taxon>
        <taxon>Liliopsida</taxon>
        <taxon>Acoraceae</taxon>
        <taxon>Acorus</taxon>
    </lineage>
</organism>
<dbReference type="GO" id="GO:0005737">
    <property type="term" value="C:cytoplasm"/>
    <property type="evidence" value="ECO:0007669"/>
    <property type="project" value="TreeGrafter"/>
</dbReference>